<dbReference type="PANTHER" id="PTHR43439:SF2">
    <property type="entry name" value="ENZYME, PUTATIVE (JCVI)-RELATED"/>
    <property type="match status" value="1"/>
</dbReference>
<gene>
    <name evidence="4" type="ORF">SLS62_010695</name>
</gene>
<dbReference type="InterPro" id="IPR042099">
    <property type="entry name" value="ANL_N_sf"/>
</dbReference>
<organism evidence="4 5">
    <name type="scientific">Diatrype stigma</name>
    <dbReference type="NCBI Taxonomy" id="117547"/>
    <lineage>
        <taxon>Eukaryota</taxon>
        <taxon>Fungi</taxon>
        <taxon>Dikarya</taxon>
        <taxon>Ascomycota</taxon>
        <taxon>Pezizomycotina</taxon>
        <taxon>Sordariomycetes</taxon>
        <taxon>Xylariomycetidae</taxon>
        <taxon>Xylariales</taxon>
        <taxon>Diatrypaceae</taxon>
        <taxon>Diatrype</taxon>
    </lineage>
</organism>
<dbReference type="InterPro" id="IPR020845">
    <property type="entry name" value="AMP-binding_CS"/>
</dbReference>
<sequence length="1062" mass="115554">MGPPYGSRLMPVVVDEIAKEQPDHAYAFTPITANVSDGFKPVTFFEVATAVNALAQWIHTEIGPSSQFDTIAYMGLSDLRYVAVFLAAVKCGYKVLLPSLRNSAWMNASLLEQTKCSNVLYAPEVETIVEPLLKEREDLRAHKILPLEDLIRSGAKHYPYEKEYEEAKWDPILILHSSGSTGNPKPIHMNHATFAVGDNDRNLPSVPGRVNQNWALWDFPAKENFFSAFPAFHLAGFSSMVMLPIYYSNATLVLAPPNRPPTGNMLSEIMDQLTLKSIFCPPIIAEQLVQEPNGVEKCKDLKFLLYAGGPLSKAAGSALSSVTDVCQFYGQTETGAIQALVPKREDWASLEWHPTQEAIMEPSIDGTYEMVIKRNPALVGIRSISCNFPNVEIWRTRDLFHQHPTKPNLWTFHGRTDDIIVLSNGEKFNPSPSETHIAAHPLLNGAMISGQGYPQPSLILEPKDHGIDPQALIDKLWPTIEEANAQAPGHGRVTRNMTICSSPSKPFDRAAKGTVIRSTTVKKFEAEIAQLYTDNSNNYGRAIELGTSPDLETATKFVKEVVSYAFPSHDITEEDDLFSRGLDSLQTTEIISLLKSGIRSGNPDKDISCISTRIVYENPSIKVLANAVLAHLNSTGASSTPGGGAALSRVQKMERMVDKYTHNLPPPQEHENSESSGVHVILTGSTGTLGTQILVKLLSDPEVASILCLDRSADAKERIMRSLASWSPPPAIDTSRVSFDQADYGKAGWGLSPSLTSKLRDNTSVIIHNAWKVDFNHSLDSFETVHVQGVRNLVDFATKCSSRPRIVFISSVSTVINWGATAGAGTLASSATDTIPELLPPSPATAQELGYAESKAVAERILTSAAAASNIDASIVRIGQIAGPIGPGNSATWNTHEWFPLLLKTSAALGKVPDGAALGQIDWVPSDVVASAIWEIATSAANTAVDGSPLRVFHIVNPKRRPWGELLPGVRARLGADTVGAVTMGEWVGELEKVDTQDKEAVMAKPAVKILGYFREMVGGGYLGAENVVFSTEKARECSRSLAHVGPVRDEWMEKWMADLGF</sequence>
<dbReference type="Proteomes" id="UP001320420">
    <property type="component" value="Unassembled WGS sequence"/>
</dbReference>
<keyword evidence="5" id="KW-1185">Reference proteome</keyword>
<evidence type="ECO:0000313" key="4">
    <source>
        <dbReference type="EMBL" id="KAK7743323.1"/>
    </source>
</evidence>
<evidence type="ECO:0000259" key="3">
    <source>
        <dbReference type="PROSITE" id="PS50075"/>
    </source>
</evidence>
<feature type="domain" description="Carrier" evidence="3">
    <location>
        <begin position="548"/>
        <end position="632"/>
    </location>
</feature>
<reference evidence="4 5" key="1">
    <citation type="submission" date="2024-02" db="EMBL/GenBank/DDBJ databases">
        <title>De novo assembly and annotation of 12 fungi associated with fruit tree decline syndrome in Ontario, Canada.</title>
        <authorList>
            <person name="Sulman M."/>
            <person name="Ellouze W."/>
            <person name="Ilyukhin E."/>
        </authorList>
    </citation>
    <scope>NUCLEOTIDE SEQUENCE [LARGE SCALE GENOMIC DNA]</scope>
    <source>
        <strain evidence="4 5">M11/M66-122</strain>
    </source>
</reference>
<dbReference type="SUPFAM" id="SSF56801">
    <property type="entry name" value="Acetyl-CoA synthetase-like"/>
    <property type="match status" value="1"/>
</dbReference>
<evidence type="ECO:0000256" key="2">
    <source>
        <dbReference type="ARBA" id="ARBA00022553"/>
    </source>
</evidence>
<dbReference type="PROSITE" id="PS50075">
    <property type="entry name" value="CARRIER"/>
    <property type="match status" value="1"/>
</dbReference>
<accession>A0AAN9U9A0</accession>
<dbReference type="InterPro" id="IPR013120">
    <property type="entry name" value="FAR_NAD-bd"/>
</dbReference>
<protein>
    <submittedName>
        <fullName evidence="4">NRPS-like protein biosynthetic cluster</fullName>
    </submittedName>
</protein>
<dbReference type="Pfam" id="PF00501">
    <property type="entry name" value="AMP-binding"/>
    <property type="match status" value="1"/>
</dbReference>
<name>A0AAN9U9A0_9PEZI</name>
<proteinExistence type="predicted"/>
<evidence type="ECO:0000313" key="5">
    <source>
        <dbReference type="Proteomes" id="UP001320420"/>
    </source>
</evidence>
<dbReference type="InterPro" id="IPR051414">
    <property type="entry name" value="Adenylate-forming_Reductase"/>
</dbReference>
<comment type="caution">
    <text evidence="4">The sequence shown here is derived from an EMBL/GenBank/DDBJ whole genome shotgun (WGS) entry which is preliminary data.</text>
</comment>
<keyword evidence="2" id="KW-0597">Phosphoprotein</keyword>
<dbReference type="InterPro" id="IPR009081">
    <property type="entry name" value="PP-bd_ACP"/>
</dbReference>
<dbReference type="Gene3D" id="3.40.50.12780">
    <property type="entry name" value="N-terminal domain of ligase-like"/>
    <property type="match status" value="1"/>
</dbReference>
<dbReference type="Pfam" id="PF07993">
    <property type="entry name" value="NAD_binding_4"/>
    <property type="match status" value="1"/>
</dbReference>
<dbReference type="InterPro" id="IPR000873">
    <property type="entry name" value="AMP-dep_synth/lig_dom"/>
</dbReference>
<dbReference type="Gene3D" id="3.40.50.720">
    <property type="entry name" value="NAD(P)-binding Rossmann-like Domain"/>
    <property type="match status" value="1"/>
</dbReference>
<dbReference type="SUPFAM" id="SSF47336">
    <property type="entry name" value="ACP-like"/>
    <property type="match status" value="1"/>
</dbReference>
<dbReference type="Pfam" id="PF23562">
    <property type="entry name" value="AMP-binding_C_3"/>
    <property type="match status" value="1"/>
</dbReference>
<dbReference type="InterPro" id="IPR036291">
    <property type="entry name" value="NAD(P)-bd_dom_sf"/>
</dbReference>
<dbReference type="SUPFAM" id="SSF51735">
    <property type="entry name" value="NAD(P)-binding Rossmann-fold domains"/>
    <property type="match status" value="1"/>
</dbReference>
<dbReference type="PANTHER" id="PTHR43439">
    <property type="entry name" value="PHENYLACETATE-COENZYME A LIGASE"/>
    <property type="match status" value="1"/>
</dbReference>
<evidence type="ECO:0000256" key="1">
    <source>
        <dbReference type="ARBA" id="ARBA00022450"/>
    </source>
</evidence>
<dbReference type="AlphaFoldDB" id="A0AAN9U9A0"/>
<dbReference type="EMBL" id="JAKJXP020000140">
    <property type="protein sequence ID" value="KAK7743323.1"/>
    <property type="molecule type" value="Genomic_DNA"/>
</dbReference>
<dbReference type="PROSITE" id="PS00455">
    <property type="entry name" value="AMP_BINDING"/>
    <property type="match status" value="1"/>
</dbReference>
<dbReference type="InterPro" id="IPR036736">
    <property type="entry name" value="ACP-like_sf"/>
</dbReference>
<keyword evidence="1" id="KW-0596">Phosphopantetheine</keyword>